<dbReference type="GO" id="GO:0005385">
    <property type="term" value="F:zinc ion transmembrane transporter activity"/>
    <property type="evidence" value="ECO:0007669"/>
    <property type="project" value="InterPro"/>
</dbReference>
<feature type="compositionally biased region" description="Basic and acidic residues" evidence="9">
    <location>
        <begin position="175"/>
        <end position="193"/>
    </location>
</feature>
<comment type="caution">
    <text evidence="8">Lacks conserved residue(s) required for the propagation of feature annotation.</text>
</comment>
<keyword evidence="3 8" id="KW-0813">Transport</keyword>
<evidence type="ECO:0000256" key="9">
    <source>
        <dbReference type="SAM" id="MobiDB-lite"/>
    </source>
</evidence>
<feature type="region of interest" description="Disordered" evidence="9">
    <location>
        <begin position="175"/>
        <end position="195"/>
    </location>
</feature>
<keyword evidence="11" id="KW-1185">Reference proteome</keyword>
<evidence type="ECO:0000256" key="6">
    <source>
        <dbReference type="ARBA" id="ARBA00023065"/>
    </source>
</evidence>
<accession>A0A8T0HZK6</accession>
<comment type="caution">
    <text evidence="10">The sequence shown here is derived from an EMBL/GenBank/DDBJ whole genome shotgun (WGS) entry which is preliminary data.</text>
</comment>
<reference evidence="10" key="1">
    <citation type="submission" date="2020-06" db="EMBL/GenBank/DDBJ databases">
        <title>WGS assembly of Ceratodon purpureus strain R40.</title>
        <authorList>
            <person name="Carey S.B."/>
            <person name="Jenkins J."/>
            <person name="Shu S."/>
            <person name="Lovell J.T."/>
            <person name="Sreedasyam A."/>
            <person name="Maumus F."/>
            <person name="Tiley G.P."/>
            <person name="Fernandez-Pozo N."/>
            <person name="Barry K."/>
            <person name="Chen C."/>
            <person name="Wang M."/>
            <person name="Lipzen A."/>
            <person name="Daum C."/>
            <person name="Saski C.A."/>
            <person name="Payton A.C."/>
            <person name="Mcbreen J.C."/>
            <person name="Conrad R.E."/>
            <person name="Kollar L.M."/>
            <person name="Olsson S."/>
            <person name="Huttunen S."/>
            <person name="Landis J.B."/>
            <person name="Wickett N.J."/>
            <person name="Johnson M.G."/>
            <person name="Rensing S.A."/>
            <person name="Grimwood J."/>
            <person name="Schmutz J."/>
            <person name="Mcdaniel S.F."/>
        </authorList>
    </citation>
    <scope>NUCLEOTIDE SEQUENCE</scope>
    <source>
        <strain evidence="10">R40</strain>
    </source>
</reference>
<dbReference type="Proteomes" id="UP000822688">
    <property type="component" value="Chromosome 5"/>
</dbReference>
<dbReference type="PANTHER" id="PTHR11040:SF44">
    <property type="entry name" value="PROTEIN ZNTC-RELATED"/>
    <property type="match status" value="1"/>
</dbReference>
<feature type="transmembrane region" description="Helical" evidence="8">
    <location>
        <begin position="282"/>
        <end position="303"/>
    </location>
</feature>
<protein>
    <submittedName>
        <fullName evidence="10">Uncharacterized protein</fullName>
    </submittedName>
</protein>
<evidence type="ECO:0000313" key="11">
    <source>
        <dbReference type="Proteomes" id="UP000822688"/>
    </source>
</evidence>
<dbReference type="NCBIfam" id="TIGR00820">
    <property type="entry name" value="zip"/>
    <property type="match status" value="1"/>
</dbReference>
<comment type="subcellular location">
    <subcellularLocation>
        <location evidence="1 8">Membrane</location>
        <topology evidence="1 8">Multi-pass membrane protein</topology>
    </subcellularLocation>
</comment>
<evidence type="ECO:0000313" key="10">
    <source>
        <dbReference type="EMBL" id="KAG0576065.1"/>
    </source>
</evidence>
<feature type="transmembrane region" description="Helical" evidence="8">
    <location>
        <begin position="100"/>
        <end position="121"/>
    </location>
</feature>
<dbReference type="EMBL" id="CM026425">
    <property type="protein sequence ID" value="KAG0576065.1"/>
    <property type="molecule type" value="Genomic_DNA"/>
</dbReference>
<keyword evidence="6 8" id="KW-0406">Ion transport</keyword>
<evidence type="ECO:0000256" key="1">
    <source>
        <dbReference type="ARBA" id="ARBA00004141"/>
    </source>
</evidence>
<dbReference type="PANTHER" id="PTHR11040">
    <property type="entry name" value="ZINC/IRON TRANSPORTER"/>
    <property type="match status" value="1"/>
</dbReference>
<evidence type="ECO:0000256" key="5">
    <source>
        <dbReference type="ARBA" id="ARBA00022989"/>
    </source>
</evidence>
<evidence type="ECO:0000256" key="3">
    <source>
        <dbReference type="ARBA" id="ARBA00022448"/>
    </source>
</evidence>
<feature type="transmembrane region" description="Helical" evidence="8">
    <location>
        <begin position="68"/>
        <end position="88"/>
    </location>
</feature>
<feature type="transmembrane region" description="Helical" evidence="8">
    <location>
        <begin position="141"/>
        <end position="162"/>
    </location>
</feature>
<dbReference type="InterPro" id="IPR004698">
    <property type="entry name" value="Zn/Fe_permease_fun/pln"/>
</dbReference>
<comment type="similarity">
    <text evidence="2 8">Belongs to the ZIP transporter (TC 2.A.5) family.</text>
</comment>
<dbReference type="Pfam" id="PF02535">
    <property type="entry name" value="Zip"/>
    <property type="match status" value="1"/>
</dbReference>
<keyword evidence="5 8" id="KW-1133">Transmembrane helix</keyword>
<keyword evidence="7 8" id="KW-0472">Membrane</keyword>
<dbReference type="AlphaFoldDB" id="A0A8T0HZK6"/>
<evidence type="ECO:0000256" key="8">
    <source>
        <dbReference type="RuleBase" id="RU362088"/>
    </source>
</evidence>
<evidence type="ECO:0000256" key="4">
    <source>
        <dbReference type="ARBA" id="ARBA00022692"/>
    </source>
</evidence>
<dbReference type="InterPro" id="IPR003689">
    <property type="entry name" value="ZIP"/>
</dbReference>
<dbReference type="GO" id="GO:0005886">
    <property type="term" value="C:plasma membrane"/>
    <property type="evidence" value="ECO:0007669"/>
    <property type="project" value="TreeGrafter"/>
</dbReference>
<gene>
    <name evidence="10" type="ORF">KC19_5G052600</name>
</gene>
<sequence length="375" mass="40263">MSSQPSYIVRMFGRSSELPVSSSNFLHNLLKLPSEELVSGTVEMSSADCSPAGADSCYDKDAANRLKAAAIAVIFFASALGVLIPLIGRRSHFLRTDGNPFFIAKAFAAGVILATAFVHMLPTAHDTLANPCLPEDPWGKFAWAGFIAMLAALATLVMDFAATEFYMHRHGHSHGEDKISDSAVKSDDVESNNHHGQVMAHPHIHEHVTDDSAFSNVRHIVVAQVFEFGIVAHSIIIGITVGVSSSPCTIRPLFAALTFHQFFEGFALGGCIAQAGFRNMTALVMGFFFAITTPLGIAIGMGISTTYNENSPKALIVQGVFDSISAGILVYMALVDLIAADFLSKRMRSSRQLQLFAFLALFLGSGCMSVLGIWA</sequence>
<feature type="transmembrane region" description="Helical" evidence="8">
    <location>
        <begin position="355"/>
        <end position="374"/>
    </location>
</feature>
<organism evidence="10 11">
    <name type="scientific">Ceratodon purpureus</name>
    <name type="common">Fire moss</name>
    <name type="synonym">Dicranum purpureum</name>
    <dbReference type="NCBI Taxonomy" id="3225"/>
    <lineage>
        <taxon>Eukaryota</taxon>
        <taxon>Viridiplantae</taxon>
        <taxon>Streptophyta</taxon>
        <taxon>Embryophyta</taxon>
        <taxon>Bryophyta</taxon>
        <taxon>Bryophytina</taxon>
        <taxon>Bryopsida</taxon>
        <taxon>Dicranidae</taxon>
        <taxon>Pseudoditrichales</taxon>
        <taxon>Ditrichaceae</taxon>
        <taxon>Ceratodon</taxon>
    </lineage>
</organism>
<keyword evidence="4 8" id="KW-0812">Transmembrane</keyword>
<feature type="transmembrane region" description="Helical" evidence="8">
    <location>
        <begin position="323"/>
        <end position="343"/>
    </location>
</feature>
<proteinExistence type="inferred from homology"/>
<evidence type="ECO:0000256" key="7">
    <source>
        <dbReference type="ARBA" id="ARBA00023136"/>
    </source>
</evidence>
<name>A0A8T0HZK6_CERPU</name>
<evidence type="ECO:0000256" key="2">
    <source>
        <dbReference type="ARBA" id="ARBA00006939"/>
    </source>
</evidence>